<proteinExistence type="predicted"/>
<evidence type="ECO:0000313" key="2">
    <source>
        <dbReference type="Proteomes" id="UP000250140"/>
    </source>
</evidence>
<dbReference type="EMBL" id="KV748507">
    <property type="protein sequence ID" value="OCL14928.1"/>
    <property type="molecule type" value="Genomic_DNA"/>
</dbReference>
<dbReference type="Gene3D" id="3.40.50.720">
    <property type="entry name" value="NAD(P)-binding Rossmann-like Domain"/>
    <property type="match status" value="1"/>
</dbReference>
<dbReference type="PANTHER" id="PTHR14097">
    <property type="entry name" value="OXIDOREDUCTASE HTATIP2"/>
    <property type="match status" value="1"/>
</dbReference>
<sequence>MKIILTGSTGFIGGEVLAQCLKNPAITSAVVLSRRSLSKEISDPRLKVIIMKDFTQYPDSVIKELAGADACIWAMGSNAGDSVLEIDYPIAFAQAFASTLPVHKKKFRYLHVSGGLVEPDQEKPLWFLQNARKVRGRAQTLLVDFPKQNETGGLWETFIARPAAVQPSSGVTAAVITCLLGKTMSIRADELAVAMIDTVLNGTGSQIENNPELLERGRALLK</sequence>
<reference evidence="1 2" key="1">
    <citation type="journal article" date="2016" name="Nat. Commun.">
        <title>Ectomycorrhizal ecology is imprinted in the genome of the dominant symbiotic fungus Cenococcum geophilum.</title>
        <authorList>
            <consortium name="DOE Joint Genome Institute"/>
            <person name="Peter M."/>
            <person name="Kohler A."/>
            <person name="Ohm R.A."/>
            <person name="Kuo A."/>
            <person name="Krutzmann J."/>
            <person name="Morin E."/>
            <person name="Arend M."/>
            <person name="Barry K.W."/>
            <person name="Binder M."/>
            <person name="Choi C."/>
            <person name="Clum A."/>
            <person name="Copeland A."/>
            <person name="Grisel N."/>
            <person name="Haridas S."/>
            <person name="Kipfer T."/>
            <person name="LaButti K."/>
            <person name="Lindquist E."/>
            <person name="Lipzen A."/>
            <person name="Maire R."/>
            <person name="Meier B."/>
            <person name="Mihaltcheva S."/>
            <person name="Molinier V."/>
            <person name="Murat C."/>
            <person name="Poggeler S."/>
            <person name="Quandt C.A."/>
            <person name="Sperisen C."/>
            <person name="Tritt A."/>
            <person name="Tisserant E."/>
            <person name="Crous P.W."/>
            <person name="Henrissat B."/>
            <person name="Nehls U."/>
            <person name="Egli S."/>
            <person name="Spatafora J.W."/>
            <person name="Grigoriev I.V."/>
            <person name="Martin F.M."/>
        </authorList>
    </citation>
    <scope>NUCLEOTIDE SEQUENCE [LARGE SCALE GENOMIC DNA]</scope>
    <source>
        <strain evidence="1 2">CBS 207.34</strain>
    </source>
</reference>
<keyword evidence="2" id="KW-1185">Reference proteome</keyword>
<evidence type="ECO:0000313" key="1">
    <source>
        <dbReference type="EMBL" id="OCL14928.1"/>
    </source>
</evidence>
<dbReference type="AlphaFoldDB" id="A0A8E2JZ85"/>
<accession>A0A8E2JZ85</accession>
<dbReference type="SUPFAM" id="SSF51735">
    <property type="entry name" value="NAD(P)-binding Rossmann-fold domains"/>
    <property type="match status" value="1"/>
</dbReference>
<gene>
    <name evidence="1" type="ORF">AOQ84DRAFT_228840</name>
</gene>
<name>A0A8E2JZ85_9PEZI</name>
<dbReference type="InterPro" id="IPR036291">
    <property type="entry name" value="NAD(P)-bd_dom_sf"/>
</dbReference>
<organism evidence="1 2">
    <name type="scientific">Glonium stellatum</name>
    <dbReference type="NCBI Taxonomy" id="574774"/>
    <lineage>
        <taxon>Eukaryota</taxon>
        <taxon>Fungi</taxon>
        <taxon>Dikarya</taxon>
        <taxon>Ascomycota</taxon>
        <taxon>Pezizomycotina</taxon>
        <taxon>Dothideomycetes</taxon>
        <taxon>Pleosporomycetidae</taxon>
        <taxon>Gloniales</taxon>
        <taxon>Gloniaceae</taxon>
        <taxon>Glonium</taxon>
    </lineage>
</organism>
<evidence type="ECO:0008006" key="3">
    <source>
        <dbReference type="Google" id="ProtNLM"/>
    </source>
</evidence>
<dbReference type="Proteomes" id="UP000250140">
    <property type="component" value="Unassembled WGS sequence"/>
</dbReference>
<protein>
    <recommendedName>
        <fullName evidence="3">NAD(P)-binding domain-containing protein</fullName>
    </recommendedName>
</protein>
<dbReference type="PANTHER" id="PTHR14097:SF9">
    <property type="entry name" value="EPIMERASE, PUTATIVE (AFU_ORTHOLOGUE AFUA_8G07320)-RELATED"/>
    <property type="match status" value="1"/>
</dbReference>
<dbReference type="OrthoDB" id="3535423at2759"/>